<accession>A0A9W6MP31</accession>
<reference evidence="1" key="1">
    <citation type="journal article" date="2014" name="Int. J. Syst. Evol. Microbiol.">
        <title>Complete genome sequence of Corynebacterium casei LMG S-19264T (=DSM 44701T), isolated from a smear-ripened cheese.</title>
        <authorList>
            <consortium name="US DOE Joint Genome Institute (JGI-PGF)"/>
            <person name="Walter F."/>
            <person name="Albersmeier A."/>
            <person name="Kalinowski J."/>
            <person name="Ruckert C."/>
        </authorList>
    </citation>
    <scope>NUCLEOTIDE SEQUENCE</scope>
    <source>
        <strain evidence="1">VKM B-1513</strain>
    </source>
</reference>
<dbReference type="RefSeq" id="WP_271187571.1">
    <property type="nucleotide sequence ID" value="NZ_BSFE01000009.1"/>
</dbReference>
<dbReference type="AlphaFoldDB" id="A0A9W6MP31"/>
<keyword evidence="2" id="KW-1185">Reference proteome</keyword>
<evidence type="ECO:0000313" key="2">
    <source>
        <dbReference type="Proteomes" id="UP001143486"/>
    </source>
</evidence>
<comment type="caution">
    <text evidence="1">The sequence shown here is derived from an EMBL/GenBank/DDBJ whole genome shotgun (WGS) entry which is preliminary data.</text>
</comment>
<reference evidence="1" key="2">
    <citation type="submission" date="2023-01" db="EMBL/GenBank/DDBJ databases">
        <authorList>
            <person name="Sun Q."/>
            <person name="Evtushenko L."/>
        </authorList>
    </citation>
    <scope>NUCLEOTIDE SEQUENCE</scope>
    <source>
        <strain evidence="1">VKM B-1513</strain>
    </source>
</reference>
<sequence length="181" mass="21222">MPVRDPYHHQLFWEGDKEFQREDEWSFPKCFAFGDMDVLEEHNLGVISDNYFRCAEALIEHIYRGDIEDFVAQFPIIYLFRHAFEVKLKEIINTQTGKSVEHDHSLHGLMNKIEGLETWARKRLLELHEIDPRSTMLRYGGIGTKARNFLGTDARFFHEAMRALRDYLSAFAAAEVRRSAA</sequence>
<name>A0A9W6MP31_9PROT</name>
<organism evidence="1 2">
    <name type="scientific">Maricaulis virginensis</name>
    <dbReference type="NCBI Taxonomy" id="144022"/>
    <lineage>
        <taxon>Bacteria</taxon>
        <taxon>Pseudomonadati</taxon>
        <taxon>Pseudomonadota</taxon>
        <taxon>Alphaproteobacteria</taxon>
        <taxon>Maricaulales</taxon>
        <taxon>Maricaulaceae</taxon>
        <taxon>Maricaulis</taxon>
    </lineage>
</organism>
<gene>
    <name evidence="1" type="ORF">GCM10017621_27230</name>
</gene>
<proteinExistence type="predicted"/>
<dbReference type="Proteomes" id="UP001143486">
    <property type="component" value="Unassembled WGS sequence"/>
</dbReference>
<protein>
    <recommendedName>
        <fullName evidence="3">HEPN domain-containing protein</fullName>
    </recommendedName>
</protein>
<dbReference type="EMBL" id="BSFE01000009">
    <property type="protein sequence ID" value="GLK53215.1"/>
    <property type="molecule type" value="Genomic_DNA"/>
</dbReference>
<evidence type="ECO:0008006" key="3">
    <source>
        <dbReference type="Google" id="ProtNLM"/>
    </source>
</evidence>
<evidence type="ECO:0000313" key="1">
    <source>
        <dbReference type="EMBL" id="GLK53215.1"/>
    </source>
</evidence>